<dbReference type="PANTHER" id="PTHR24421">
    <property type="entry name" value="NITRATE/NITRITE SENSOR PROTEIN NARX-RELATED"/>
    <property type="match status" value="1"/>
</dbReference>
<comment type="caution">
    <text evidence="7">The sequence shown here is derived from an EMBL/GenBank/DDBJ whole genome shotgun (WGS) entry which is preliminary data.</text>
</comment>
<feature type="transmembrane region" description="Helical" evidence="4">
    <location>
        <begin position="117"/>
        <end position="133"/>
    </location>
</feature>
<dbReference type="InterPro" id="IPR011712">
    <property type="entry name" value="Sig_transdc_His_kin_sub3_dim/P"/>
</dbReference>
<feature type="domain" description="Histidine kinase/HSP90-like ATPase" evidence="5">
    <location>
        <begin position="315"/>
        <end position="388"/>
    </location>
</feature>
<dbReference type="PANTHER" id="PTHR24421:SF59">
    <property type="entry name" value="OXYGEN SENSOR HISTIDINE KINASE NREB"/>
    <property type="match status" value="1"/>
</dbReference>
<reference evidence="7 8" key="1">
    <citation type="submission" date="2024-01" db="EMBL/GenBank/DDBJ databases">
        <title>Novel species of the genus Luteimonas isolated from rivers.</title>
        <authorList>
            <person name="Lu H."/>
        </authorList>
    </citation>
    <scope>NUCLEOTIDE SEQUENCE [LARGE SCALE GENOMIC DNA]</scope>
    <source>
        <strain evidence="7 8">SMYT11W</strain>
    </source>
</reference>
<keyword evidence="4" id="KW-0472">Membrane</keyword>
<dbReference type="Gene3D" id="1.20.5.1930">
    <property type="match status" value="1"/>
</dbReference>
<feature type="transmembrane region" description="Helical" evidence="4">
    <location>
        <begin position="93"/>
        <end position="111"/>
    </location>
</feature>
<keyword evidence="2 7" id="KW-0418">Kinase</keyword>
<keyword evidence="4" id="KW-1133">Transmembrane helix</keyword>
<gene>
    <name evidence="7" type="ORF">V3391_07080</name>
</gene>
<evidence type="ECO:0000259" key="6">
    <source>
        <dbReference type="Pfam" id="PF07730"/>
    </source>
</evidence>
<dbReference type="Pfam" id="PF07730">
    <property type="entry name" value="HisKA_3"/>
    <property type="match status" value="1"/>
</dbReference>
<evidence type="ECO:0000256" key="4">
    <source>
        <dbReference type="SAM" id="Phobius"/>
    </source>
</evidence>
<evidence type="ECO:0000259" key="5">
    <source>
        <dbReference type="Pfam" id="PF02518"/>
    </source>
</evidence>
<dbReference type="CDD" id="cd16917">
    <property type="entry name" value="HATPase_UhpB-NarQ-NarX-like"/>
    <property type="match status" value="1"/>
</dbReference>
<dbReference type="SUPFAM" id="SSF55874">
    <property type="entry name" value="ATPase domain of HSP90 chaperone/DNA topoisomerase II/histidine kinase"/>
    <property type="match status" value="1"/>
</dbReference>
<name>A0ABU7WDD8_9GAMM</name>
<feature type="transmembrane region" description="Helical" evidence="4">
    <location>
        <begin position="43"/>
        <end position="61"/>
    </location>
</feature>
<dbReference type="Proteomes" id="UP001358324">
    <property type="component" value="Unassembled WGS sequence"/>
</dbReference>
<dbReference type="Gene3D" id="3.30.565.10">
    <property type="entry name" value="Histidine kinase-like ATPase, C-terminal domain"/>
    <property type="match status" value="1"/>
</dbReference>
<dbReference type="InterPro" id="IPR050482">
    <property type="entry name" value="Sensor_HK_TwoCompSys"/>
</dbReference>
<feature type="domain" description="Signal transduction histidine kinase subgroup 3 dimerisation and phosphoacceptor" evidence="6">
    <location>
        <begin position="215"/>
        <end position="277"/>
    </location>
</feature>
<dbReference type="Pfam" id="PF02518">
    <property type="entry name" value="HATPase_c"/>
    <property type="match status" value="1"/>
</dbReference>
<evidence type="ECO:0000313" key="7">
    <source>
        <dbReference type="EMBL" id="MEF3081975.1"/>
    </source>
</evidence>
<dbReference type="InterPro" id="IPR003594">
    <property type="entry name" value="HATPase_dom"/>
</dbReference>
<feature type="transmembrane region" description="Helical" evidence="4">
    <location>
        <begin position="67"/>
        <end position="86"/>
    </location>
</feature>
<keyword evidence="4" id="KW-0812">Transmembrane</keyword>
<evidence type="ECO:0000256" key="2">
    <source>
        <dbReference type="ARBA" id="ARBA00022777"/>
    </source>
</evidence>
<organism evidence="7 8">
    <name type="scientific">Luteimonas flava</name>
    <dbReference type="NCBI Taxonomy" id="3115822"/>
    <lineage>
        <taxon>Bacteria</taxon>
        <taxon>Pseudomonadati</taxon>
        <taxon>Pseudomonadota</taxon>
        <taxon>Gammaproteobacteria</taxon>
        <taxon>Lysobacterales</taxon>
        <taxon>Lysobacteraceae</taxon>
        <taxon>Luteimonas</taxon>
    </lineage>
</organism>
<keyword evidence="3" id="KW-0902">Two-component regulatory system</keyword>
<sequence>MPAAGGHRSAVPEVTFCAAPIAATGNGLQHGAMAKPRRLFEPLNLAALLTLGAVAFSMRYYDPARQATAWLLLGLFAAGFLSLSVWPPRLRRVEHAVIAILPVIALLLIALDPKPGTAPVLLVIWIAVAFSDWSPRVATVALIVVDTVYYLILKYIAGFGAPLMSVLIFAGFQAFAALCMHYARSAERTRDALSRVNADLLATRALLADSARDAERLRVARELHDVAGHKLTAMRLNLRALVDEPAFAGNAQLRIAEQLSGELLGDIRNVVQALRDSGGLDLATALRALAAPMPRPRLRLTIADDVRVSDPAIAEAVLRLVQEALTNAAKHADADVLDVALHREGARLHVTIEDDGRVRDGWREGNGIAGMRERLAGLQGRVRLARNPRGAMRIDAELPA</sequence>
<keyword evidence="1" id="KW-0808">Transferase</keyword>
<evidence type="ECO:0000313" key="8">
    <source>
        <dbReference type="Proteomes" id="UP001358324"/>
    </source>
</evidence>
<dbReference type="EMBL" id="JAZHBM010000002">
    <property type="protein sequence ID" value="MEF3081975.1"/>
    <property type="molecule type" value="Genomic_DNA"/>
</dbReference>
<evidence type="ECO:0000256" key="3">
    <source>
        <dbReference type="ARBA" id="ARBA00023012"/>
    </source>
</evidence>
<protein>
    <submittedName>
        <fullName evidence="7">Histidine kinase</fullName>
    </submittedName>
</protein>
<proteinExistence type="predicted"/>
<dbReference type="RefSeq" id="WP_332078707.1">
    <property type="nucleotide sequence ID" value="NZ_JAZHBM010000002.1"/>
</dbReference>
<keyword evidence="8" id="KW-1185">Reference proteome</keyword>
<accession>A0ABU7WDD8</accession>
<dbReference type="GO" id="GO:0016301">
    <property type="term" value="F:kinase activity"/>
    <property type="evidence" value="ECO:0007669"/>
    <property type="project" value="UniProtKB-KW"/>
</dbReference>
<evidence type="ECO:0000256" key="1">
    <source>
        <dbReference type="ARBA" id="ARBA00022679"/>
    </source>
</evidence>
<dbReference type="InterPro" id="IPR036890">
    <property type="entry name" value="HATPase_C_sf"/>
</dbReference>